<dbReference type="RefSeq" id="WP_217147677.1">
    <property type="nucleotide sequence ID" value="NZ_JAFMOY010000092.1"/>
</dbReference>
<name>A0ABS6L9M2_9GAMM</name>
<organism evidence="3 4">
    <name type="scientific">Rahnella ecdela</name>
    <dbReference type="NCBI Taxonomy" id="2816250"/>
    <lineage>
        <taxon>Bacteria</taxon>
        <taxon>Pseudomonadati</taxon>
        <taxon>Pseudomonadota</taxon>
        <taxon>Gammaproteobacteria</taxon>
        <taxon>Enterobacterales</taxon>
        <taxon>Yersiniaceae</taxon>
        <taxon>Rahnella</taxon>
    </lineage>
</organism>
<evidence type="ECO:0000259" key="2">
    <source>
        <dbReference type="Pfam" id="PF19077"/>
    </source>
</evidence>
<accession>A0ABS6L9M2</accession>
<feature type="compositionally biased region" description="Polar residues" evidence="1">
    <location>
        <begin position="512"/>
        <end position="522"/>
    </location>
</feature>
<proteinExistence type="predicted"/>
<feature type="domain" description="Bacterial Ig-like" evidence="2">
    <location>
        <begin position="394"/>
        <end position="487"/>
    </location>
</feature>
<feature type="domain" description="Bacterial Ig-like" evidence="2">
    <location>
        <begin position="305"/>
        <end position="371"/>
    </location>
</feature>
<reference evidence="3 4" key="1">
    <citation type="submission" date="2021-03" db="EMBL/GenBank/DDBJ databases">
        <title>Five novel Rahnella species.</title>
        <authorList>
            <person name="Brady C."/>
            <person name="Asselin J."/>
            <person name="Beer S."/>
            <person name="Bruberg M.B."/>
            <person name="Crampton B."/>
            <person name="Venter S."/>
            <person name="Arnold D."/>
            <person name="Denman S."/>
        </authorList>
    </citation>
    <scope>NUCLEOTIDE SEQUENCE [LARGE SCALE GENOMIC DNA]</scope>
    <source>
        <strain evidence="3 4">FRB 231</strain>
    </source>
</reference>
<feature type="region of interest" description="Disordered" evidence="1">
    <location>
        <begin position="401"/>
        <end position="423"/>
    </location>
</feature>
<keyword evidence="4" id="KW-1185">Reference proteome</keyword>
<feature type="domain" description="Bacterial Ig-like" evidence="2">
    <location>
        <begin position="195"/>
        <end position="290"/>
    </location>
</feature>
<feature type="region of interest" description="Disordered" evidence="1">
    <location>
        <begin position="498"/>
        <end position="524"/>
    </location>
</feature>
<evidence type="ECO:0000313" key="3">
    <source>
        <dbReference type="EMBL" id="MBU9843626.1"/>
    </source>
</evidence>
<dbReference type="InterPro" id="IPR044016">
    <property type="entry name" value="Big_13"/>
</dbReference>
<dbReference type="Proteomes" id="UP000739284">
    <property type="component" value="Unassembled WGS sequence"/>
</dbReference>
<protein>
    <recommendedName>
        <fullName evidence="2">Bacterial Ig-like domain-containing protein</fullName>
    </recommendedName>
</protein>
<dbReference type="Pfam" id="PF19077">
    <property type="entry name" value="Big_13"/>
    <property type="match status" value="4"/>
</dbReference>
<feature type="domain" description="Bacterial Ig-like" evidence="2">
    <location>
        <begin position="502"/>
        <end position="591"/>
    </location>
</feature>
<evidence type="ECO:0000256" key="1">
    <source>
        <dbReference type="SAM" id="MobiDB-lite"/>
    </source>
</evidence>
<sequence length="901" mass="92888">MESKTINVVVVEGNKIEKTIALHQGSMTGPVTVDAVDNGKYILAEDGTGFAPENITVTRVGDDLYISLEGDDKDHPDLIIRDYYLNEGELVGKGEDGAYYDYVSSQGQDSGVLTADSTEPLALGNDSILGLGEGLVADNDSTLLWALLGLGALAVAGGAIALSNHHSDSHHSTTADAGGDGSDTVTVASGTLDAITDNVGTITGPIANNGVTDDSKPTFSGSGVDAGDTVYILDTGDSVIGSTTAQPDGTWTFTPDKPLADGAHDISVVVVDPAGNQSDLSNDINIVVDTVAPAAAENVAVESDTNTPAITGDAEANSVVIISDNGTVIGSAQVDGDGKWSFTPTDPLPDGDHDITTVVVDEAGNTSPESPDIPFVLGPDDNGGDGTTAPDAATDVKVANADGDDVTGKDTNDNIPDISGNAEPGTVVIISDNGKEIGSAQVDDDGKWNFTPSDPLADGDHDISTVVEDADGNTSVPSADIDFTVDTVAPDAATNLDLEDDYGAETGPIAENATTDDSTPIFSGSAEPDSTVIVYDNGEAIGSVHVETDGSWSFTPPKALADGDHSFTTIVEDAAGNQSPASDAMDFTVDTSNNPVVSTGFEDFDSVAKVDFTTLGQSVHLDSGMTITLVSGPITGVGQANHEFTSINSRGVALIVPAFGKNDLEIVENSDVKFAFDEPTNAVSFDTNGNSFNGTTVTYYDTAGNELNTQEVPAQTDSFAVQTITWSAPAGETIGSIMIHTSPGNGSNVSTRFDNFSFGADDAAAATYHAPVDLQGLAEHYMHGLATTLDYSALGADQQTQSDNDASQQGVVAVHGHQQLSLDGLLSHAVQNMFIDDGKEQVAITGNADSHVEFDTSSLGSAQDWSSEGHTLAGGMVYDVYQQHGSNIELLIQHGLDVQHA</sequence>
<evidence type="ECO:0000313" key="4">
    <source>
        <dbReference type="Proteomes" id="UP000739284"/>
    </source>
</evidence>
<comment type="caution">
    <text evidence="3">The sequence shown here is derived from an EMBL/GenBank/DDBJ whole genome shotgun (WGS) entry which is preliminary data.</text>
</comment>
<dbReference type="NCBIfam" id="NF033510">
    <property type="entry name" value="Ca_tandemer"/>
    <property type="match status" value="4"/>
</dbReference>
<gene>
    <name evidence="3" type="ORF">J1784_01015</name>
</gene>
<dbReference type="EMBL" id="JAFMOY010000092">
    <property type="protein sequence ID" value="MBU9843626.1"/>
    <property type="molecule type" value="Genomic_DNA"/>
</dbReference>